<protein>
    <submittedName>
        <fullName evidence="2">Uncharacterized protein</fullName>
    </submittedName>
</protein>
<organism evidence="2 3">
    <name type="scientific">Amorphus orientalis</name>
    <dbReference type="NCBI Taxonomy" id="649198"/>
    <lineage>
        <taxon>Bacteria</taxon>
        <taxon>Pseudomonadati</taxon>
        <taxon>Pseudomonadota</taxon>
        <taxon>Alphaproteobacteria</taxon>
        <taxon>Hyphomicrobiales</taxon>
        <taxon>Amorphaceae</taxon>
        <taxon>Amorphus</taxon>
    </lineage>
</organism>
<dbReference type="EMBL" id="JAUSUL010000001">
    <property type="protein sequence ID" value="MDQ0314610.1"/>
    <property type="molecule type" value="Genomic_DNA"/>
</dbReference>
<feature type="chain" id="PRO_5041923623" evidence="1">
    <location>
        <begin position="31"/>
        <end position="121"/>
    </location>
</feature>
<name>A0AAE4AS39_9HYPH</name>
<gene>
    <name evidence="2" type="ORF">J2S73_001047</name>
</gene>
<sequence>MMRKSKRLASFGLAAWVVLGGLSYGTPASAAPGKGTTGELLTFDRSAQDYFIRLTMNTAIMIAAQINKEQAQCVAEWYPDDPKVVRKRNTEILRIMEKLPETYPTAVVISIIQKECGKFGQ</sequence>
<evidence type="ECO:0000313" key="3">
    <source>
        <dbReference type="Proteomes" id="UP001229244"/>
    </source>
</evidence>
<reference evidence="2" key="1">
    <citation type="submission" date="2023-07" db="EMBL/GenBank/DDBJ databases">
        <title>Genomic Encyclopedia of Type Strains, Phase IV (KMG-IV): sequencing the most valuable type-strain genomes for metagenomic binning, comparative biology and taxonomic classification.</title>
        <authorList>
            <person name="Goeker M."/>
        </authorList>
    </citation>
    <scope>NUCLEOTIDE SEQUENCE</scope>
    <source>
        <strain evidence="2">DSM 21202</strain>
    </source>
</reference>
<keyword evidence="3" id="KW-1185">Reference proteome</keyword>
<evidence type="ECO:0000313" key="2">
    <source>
        <dbReference type="EMBL" id="MDQ0314610.1"/>
    </source>
</evidence>
<comment type="caution">
    <text evidence="2">The sequence shown here is derived from an EMBL/GenBank/DDBJ whole genome shotgun (WGS) entry which is preliminary data.</text>
</comment>
<dbReference type="Proteomes" id="UP001229244">
    <property type="component" value="Unassembled WGS sequence"/>
</dbReference>
<feature type="signal peptide" evidence="1">
    <location>
        <begin position="1"/>
        <end position="30"/>
    </location>
</feature>
<dbReference type="AlphaFoldDB" id="A0AAE4AS39"/>
<evidence type="ECO:0000256" key="1">
    <source>
        <dbReference type="SAM" id="SignalP"/>
    </source>
</evidence>
<keyword evidence="1" id="KW-0732">Signal</keyword>
<accession>A0AAE4AS39</accession>
<dbReference type="RefSeq" id="WP_306884397.1">
    <property type="nucleotide sequence ID" value="NZ_JAUSUL010000001.1"/>
</dbReference>
<proteinExistence type="predicted"/>